<feature type="compositionally biased region" description="Gly residues" evidence="1">
    <location>
        <begin position="222"/>
        <end position="245"/>
    </location>
</feature>
<evidence type="ECO:0008006" key="4">
    <source>
        <dbReference type="Google" id="ProtNLM"/>
    </source>
</evidence>
<name>A0ABN3BZ02_9ACTN</name>
<sequence length="245" mass="25353">MGRTTSIPPAAPDPCAVALLRGGDRAAVTVAVLALHLRGAVEAGRPGTLRKTGTGGAEPFRHPLEKAVRTGLYRPAGPRELPGRAVVRRALARMRAELAADGLLRALPPRRTRAARRLLAELRARRPLPDGPDGLPEDEALLAAALYGERALTVLVPRFGREAGLTGRGALADEGRFPFGRGESLRRIADDRDPYDALDGGLDGGYGDDRSGGAYGGDDHGGYGPGGYGHGGHDYGGGGGGGGFD</sequence>
<accession>A0ABN3BZ02</accession>
<dbReference type="Proteomes" id="UP001501391">
    <property type="component" value="Unassembled WGS sequence"/>
</dbReference>
<evidence type="ECO:0000313" key="3">
    <source>
        <dbReference type="Proteomes" id="UP001501391"/>
    </source>
</evidence>
<feature type="region of interest" description="Disordered" evidence="1">
    <location>
        <begin position="209"/>
        <end position="245"/>
    </location>
</feature>
<dbReference type="EMBL" id="BAAAOQ010000022">
    <property type="protein sequence ID" value="GAA2202166.1"/>
    <property type="molecule type" value="Genomic_DNA"/>
</dbReference>
<reference evidence="2 3" key="1">
    <citation type="journal article" date="2019" name="Int. J. Syst. Evol. Microbiol.">
        <title>The Global Catalogue of Microorganisms (GCM) 10K type strain sequencing project: providing services to taxonomists for standard genome sequencing and annotation.</title>
        <authorList>
            <consortium name="The Broad Institute Genomics Platform"/>
            <consortium name="The Broad Institute Genome Sequencing Center for Infectious Disease"/>
            <person name="Wu L."/>
            <person name="Ma J."/>
        </authorList>
    </citation>
    <scope>NUCLEOTIDE SEQUENCE [LARGE SCALE GENOMIC DNA]</scope>
    <source>
        <strain evidence="2 3">JCM 14924</strain>
    </source>
</reference>
<evidence type="ECO:0000256" key="1">
    <source>
        <dbReference type="SAM" id="MobiDB-lite"/>
    </source>
</evidence>
<protein>
    <recommendedName>
        <fullName evidence="4">TIGR04222 domain-containing membrane protein</fullName>
    </recommendedName>
</protein>
<dbReference type="RefSeq" id="WP_346163922.1">
    <property type="nucleotide sequence ID" value="NZ_BAAAOQ010000022.1"/>
</dbReference>
<comment type="caution">
    <text evidence="2">The sequence shown here is derived from an EMBL/GenBank/DDBJ whole genome shotgun (WGS) entry which is preliminary data.</text>
</comment>
<evidence type="ECO:0000313" key="2">
    <source>
        <dbReference type="EMBL" id="GAA2202166.1"/>
    </source>
</evidence>
<feature type="compositionally biased region" description="Basic and acidic residues" evidence="1">
    <location>
        <begin position="209"/>
        <end position="221"/>
    </location>
</feature>
<gene>
    <name evidence="2" type="ORF">GCM10009787_60050</name>
</gene>
<organism evidence="2 3">
    <name type="scientific">Streptomyces bangladeshensis</name>
    <dbReference type="NCBI Taxonomy" id="295352"/>
    <lineage>
        <taxon>Bacteria</taxon>
        <taxon>Bacillati</taxon>
        <taxon>Actinomycetota</taxon>
        <taxon>Actinomycetes</taxon>
        <taxon>Kitasatosporales</taxon>
        <taxon>Streptomycetaceae</taxon>
        <taxon>Streptomyces</taxon>
    </lineage>
</organism>
<keyword evidence="3" id="KW-1185">Reference proteome</keyword>
<proteinExistence type="predicted"/>